<dbReference type="InterPro" id="IPR050256">
    <property type="entry name" value="Glycosyltransferase_2"/>
</dbReference>
<protein>
    <submittedName>
        <fullName evidence="8">Glycosyltransferase</fullName>
    </submittedName>
</protein>
<feature type="transmembrane region" description="Helical" evidence="5">
    <location>
        <begin position="286"/>
        <end position="309"/>
    </location>
</feature>
<evidence type="ECO:0000259" key="7">
    <source>
        <dbReference type="Pfam" id="PF04138"/>
    </source>
</evidence>
<evidence type="ECO:0000256" key="4">
    <source>
        <dbReference type="ARBA" id="ARBA00023136"/>
    </source>
</evidence>
<dbReference type="PANTHER" id="PTHR48090">
    <property type="entry name" value="UNDECAPRENYL-PHOSPHATE 4-DEOXY-4-FORMAMIDO-L-ARABINOSE TRANSFERASE-RELATED"/>
    <property type="match status" value="1"/>
</dbReference>
<name>A0ABS0T0N8_9CAUL</name>
<dbReference type="Proteomes" id="UP000639859">
    <property type="component" value="Unassembled WGS sequence"/>
</dbReference>
<organism evidence="8 9">
    <name type="scientific">Caulobacter hibisci</name>
    <dbReference type="NCBI Taxonomy" id="2035993"/>
    <lineage>
        <taxon>Bacteria</taxon>
        <taxon>Pseudomonadati</taxon>
        <taxon>Pseudomonadota</taxon>
        <taxon>Alphaproteobacteria</taxon>
        <taxon>Caulobacterales</taxon>
        <taxon>Caulobacteraceae</taxon>
        <taxon>Caulobacter</taxon>
    </lineage>
</organism>
<proteinExistence type="predicted"/>
<sequence>MGPHTTTIRPARRAPSPAAADWNLPQVSVVICTLDEHEAIGGVLEALSADLADVFHEIIVVDDSADDRTARAVLDVAMRRPAIRLLKRDGVGGLASAAIAGWDSARGATLAVMDGDGQHDPRLIGAMLRKMAKGEPDLVVASRYLDGAGSGLSGVRHAISRGGVNLAGALLGLRLADPMSGCFLMTRDWYQAVRPRLSGVGFKILVDVVASGQRRPAAVQIPTALLPRAGGESKLDLRVAFDLIGLLAEKRTNGVLSARLFQFLAVGVSGLVVHLGVLGATQAADMAFWSGQTIAILIAMSWNFALNNVLTFRDKRLRGAALWRGLLSFYAACLGGALINDLAGAGLNAIGASWALAGAGGAVLGALWNYHASRRVTWRDEADHAENDAAEAAAPLAGESRA</sequence>
<keyword evidence="3 5" id="KW-1133">Transmembrane helix</keyword>
<feature type="transmembrane region" description="Helical" evidence="5">
    <location>
        <begin position="321"/>
        <end position="339"/>
    </location>
</feature>
<comment type="caution">
    <text evidence="8">The sequence shown here is derived from an EMBL/GenBank/DDBJ whole genome shotgun (WGS) entry which is preliminary data.</text>
</comment>
<dbReference type="Pfam" id="PF00535">
    <property type="entry name" value="Glycos_transf_2"/>
    <property type="match status" value="1"/>
</dbReference>
<keyword evidence="9" id="KW-1185">Reference proteome</keyword>
<feature type="domain" description="Glycosyltransferase 2-like" evidence="6">
    <location>
        <begin position="28"/>
        <end position="192"/>
    </location>
</feature>
<dbReference type="Pfam" id="PF04138">
    <property type="entry name" value="GtrA_DPMS_TM"/>
    <property type="match status" value="1"/>
</dbReference>
<gene>
    <name evidence="8" type="ORF">I4Q42_17320</name>
</gene>
<evidence type="ECO:0000256" key="1">
    <source>
        <dbReference type="ARBA" id="ARBA00004141"/>
    </source>
</evidence>
<evidence type="ECO:0000256" key="3">
    <source>
        <dbReference type="ARBA" id="ARBA00022989"/>
    </source>
</evidence>
<keyword evidence="2 5" id="KW-0812">Transmembrane</keyword>
<dbReference type="RefSeq" id="WP_198577346.1">
    <property type="nucleotide sequence ID" value="NZ_JADWOX010000013.1"/>
</dbReference>
<dbReference type="InterPro" id="IPR029044">
    <property type="entry name" value="Nucleotide-diphossugar_trans"/>
</dbReference>
<comment type="subcellular location">
    <subcellularLocation>
        <location evidence="1">Membrane</location>
        <topology evidence="1">Multi-pass membrane protein</topology>
    </subcellularLocation>
</comment>
<accession>A0ABS0T0N8</accession>
<feature type="domain" description="GtrA/DPMS transmembrane" evidence="7">
    <location>
        <begin position="262"/>
        <end position="378"/>
    </location>
</feature>
<dbReference type="InterPro" id="IPR007267">
    <property type="entry name" value="GtrA_DPMS_TM"/>
</dbReference>
<dbReference type="SUPFAM" id="SSF53448">
    <property type="entry name" value="Nucleotide-diphospho-sugar transferases"/>
    <property type="match status" value="1"/>
</dbReference>
<evidence type="ECO:0000313" key="8">
    <source>
        <dbReference type="EMBL" id="MBI1685433.1"/>
    </source>
</evidence>
<dbReference type="PANTHER" id="PTHR48090:SF7">
    <property type="entry name" value="RFBJ PROTEIN"/>
    <property type="match status" value="1"/>
</dbReference>
<feature type="transmembrane region" description="Helical" evidence="5">
    <location>
        <begin position="351"/>
        <end position="370"/>
    </location>
</feature>
<feature type="transmembrane region" description="Helical" evidence="5">
    <location>
        <begin position="260"/>
        <end position="280"/>
    </location>
</feature>
<dbReference type="Gene3D" id="3.90.550.10">
    <property type="entry name" value="Spore Coat Polysaccharide Biosynthesis Protein SpsA, Chain A"/>
    <property type="match status" value="1"/>
</dbReference>
<evidence type="ECO:0000259" key="6">
    <source>
        <dbReference type="Pfam" id="PF00535"/>
    </source>
</evidence>
<evidence type="ECO:0000256" key="2">
    <source>
        <dbReference type="ARBA" id="ARBA00022692"/>
    </source>
</evidence>
<evidence type="ECO:0000313" key="9">
    <source>
        <dbReference type="Proteomes" id="UP000639859"/>
    </source>
</evidence>
<reference evidence="8 9" key="1">
    <citation type="submission" date="2020-11" db="EMBL/GenBank/DDBJ databases">
        <title>genome sequence of strain KACC 18849.</title>
        <authorList>
            <person name="Gao J."/>
            <person name="Zhang X."/>
        </authorList>
    </citation>
    <scope>NUCLEOTIDE SEQUENCE [LARGE SCALE GENOMIC DNA]</scope>
    <source>
        <strain evidence="8 9">KACC 18849</strain>
    </source>
</reference>
<keyword evidence="4 5" id="KW-0472">Membrane</keyword>
<evidence type="ECO:0000256" key="5">
    <source>
        <dbReference type="SAM" id="Phobius"/>
    </source>
</evidence>
<dbReference type="EMBL" id="JADWOX010000013">
    <property type="protein sequence ID" value="MBI1685433.1"/>
    <property type="molecule type" value="Genomic_DNA"/>
</dbReference>
<dbReference type="InterPro" id="IPR001173">
    <property type="entry name" value="Glyco_trans_2-like"/>
</dbReference>